<reference evidence="1" key="1">
    <citation type="submission" date="2019-08" db="EMBL/GenBank/DDBJ databases">
        <authorList>
            <person name="Kucharzyk K."/>
            <person name="Murdoch R.W."/>
            <person name="Higgins S."/>
            <person name="Loffler F."/>
        </authorList>
    </citation>
    <scope>NUCLEOTIDE SEQUENCE</scope>
</reference>
<dbReference type="AlphaFoldDB" id="A0A645F574"/>
<evidence type="ECO:0000313" key="1">
    <source>
        <dbReference type="EMBL" id="MPN09508.1"/>
    </source>
</evidence>
<organism evidence="1">
    <name type="scientific">bioreactor metagenome</name>
    <dbReference type="NCBI Taxonomy" id="1076179"/>
    <lineage>
        <taxon>unclassified sequences</taxon>
        <taxon>metagenomes</taxon>
        <taxon>ecological metagenomes</taxon>
    </lineage>
</organism>
<comment type="caution">
    <text evidence="1">The sequence shown here is derived from an EMBL/GenBank/DDBJ whole genome shotgun (WGS) entry which is preliminary data.</text>
</comment>
<gene>
    <name evidence="1" type="ORF">SDC9_156798</name>
</gene>
<name>A0A645F574_9ZZZZ</name>
<dbReference type="EMBL" id="VSSQ01055620">
    <property type="protein sequence ID" value="MPN09508.1"/>
    <property type="molecule type" value="Genomic_DNA"/>
</dbReference>
<sequence length="150" mass="15506">MSALVTSNDTPRASVSGVVYVLPSAPVNDAPGLRPARYAEPPAETAIVGTGPPLSLGEAVRNIGSPVKMSEEVIVAFPFTPPVFITQLDITAESDVPPVTDISLPEAALSSQKIELIIVDVALSVYTAPPALTALLPLKVQPVSARLDVA</sequence>
<accession>A0A645F574</accession>
<protein>
    <submittedName>
        <fullName evidence="1">Uncharacterized protein</fullName>
    </submittedName>
</protein>
<proteinExistence type="predicted"/>